<sequence length="186" mass="21489">MSALNTFEEEIQDRKRKELAILNSLLDEKKDRVAQIKNERLTEIKEKYDSESDNKAKREFARITESARLDAKKILFDAINSTMSTALDSIKVELKNNTKKADYKKTLEDMVLYAKKYLGDDIIVSCKESDVPYLKEKKVTIGSSISTMGGFIAVDKSQSREIDLTFEELLENHEDEIKNFLYEKMI</sequence>
<reference evidence="2" key="1">
    <citation type="submission" date="2015-10" db="EMBL/GenBank/DDBJ databases">
        <title>Niche specialization of a soil ammonia-oxidizing archaeon, Candidatus Nitrosocosmicus oleophilus.</title>
        <authorList>
            <person name="Jung M.-Y."/>
            <person name="Rhee S.-K."/>
        </authorList>
    </citation>
    <scope>NUCLEOTIDE SEQUENCE [LARGE SCALE GENOMIC DNA]</scope>
    <source>
        <strain evidence="2">MY3</strain>
    </source>
</reference>
<dbReference type="Proteomes" id="UP000058925">
    <property type="component" value="Chromosome"/>
</dbReference>
<dbReference type="Gene3D" id="3.30.2320.30">
    <property type="entry name" value="ATP synthase, E subunit, C-terminal"/>
    <property type="match status" value="1"/>
</dbReference>
<accession>A0A654M345</accession>
<protein>
    <submittedName>
        <fullName evidence="1">V-type ATP synthase subunit E</fullName>
    </submittedName>
</protein>
<dbReference type="OrthoDB" id="10143at2157"/>
<dbReference type="AlphaFoldDB" id="A0A654M345"/>
<dbReference type="InterPro" id="IPR038495">
    <property type="entry name" value="ATPase_E_C"/>
</dbReference>
<evidence type="ECO:0000313" key="2">
    <source>
        <dbReference type="Proteomes" id="UP000058925"/>
    </source>
</evidence>
<dbReference type="GeneID" id="60422657"/>
<gene>
    <name evidence="1" type="ORF">NMY3_02741</name>
</gene>
<dbReference type="SUPFAM" id="SSF160527">
    <property type="entry name" value="V-type ATPase subunit E-like"/>
    <property type="match status" value="1"/>
</dbReference>
<keyword evidence="2" id="KW-1185">Reference proteome</keyword>
<dbReference type="KEGG" id="taa:NMY3_02741"/>
<evidence type="ECO:0000313" key="1">
    <source>
        <dbReference type="EMBL" id="ALI36931.1"/>
    </source>
</evidence>
<proteinExistence type="predicted"/>
<name>A0A654M345_9ARCH</name>
<dbReference type="RefSeq" id="WP_196816113.1">
    <property type="nucleotide sequence ID" value="NZ_CP012850.1"/>
</dbReference>
<dbReference type="EMBL" id="CP012850">
    <property type="protein sequence ID" value="ALI36931.1"/>
    <property type="molecule type" value="Genomic_DNA"/>
</dbReference>
<organism evidence="1 2">
    <name type="scientific">Candidatus Nitrosocosmicus oleophilus</name>
    <dbReference type="NCBI Taxonomy" id="1353260"/>
    <lineage>
        <taxon>Archaea</taxon>
        <taxon>Nitrososphaerota</taxon>
        <taxon>Nitrososphaeria</taxon>
        <taxon>Nitrososphaerales</taxon>
        <taxon>Nitrososphaeraceae</taxon>
        <taxon>Candidatus Nitrosocosmicus</taxon>
    </lineage>
</organism>